<organism evidence="9">
    <name type="scientific">freshwater metagenome</name>
    <dbReference type="NCBI Taxonomy" id="449393"/>
    <lineage>
        <taxon>unclassified sequences</taxon>
        <taxon>metagenomes</taxon>
        <taxon>ecological metagenomes</taxon>
    </lineage>
</organism>
<evidence type="ECO:0000256" key="3">
    <source>
        <dbReference type="ARBA" id="ARBA00011245"/>
    </source>
</evidence>
<dbReference type="InterPro" id="IPR001576">
    <property type="entry name" value="Phosphoglycerate_kinase"/>
</dbReference>
<evidence type="ECO:0000256" key="2">
    <source>
        <dbReference type="ARBA" id="ARBA00008982"/>
    </source>
</evidence>
<dbReference type="Pfam" id="PF00162">
    <property type="entry name" value="PGK"/>
    <property type="match status" value="1"/>
</dbReference>
<dbReference type="Gene3D" id="3.40.50.1260">
    <property type="entry name" value="Phosphoglycerate kinase, N-terminal domain"/>
    <property type="match status" value="2"/>
</dbReference>
<evidence type="ECO:0000256" key="7">
    <source>
        <dbReference type="ARBA" id="ARBA00022777"/>
    </source>
</evidence>
<evidence type="ECO:0000313" key="9">
    <source>
        <dbReference type="EMBL" id="CAB4531653.1"/>
    </source>
</evidence>
<gene>
    <name evidence="9" type="ORF">UFOPK1412_00040</name>
</gene>
<comment type="similarity">
    <text evidence="2">Belongs to the phosphoglycerate kinase family.</text>
</comment>
<reference evidence="9" key="1">
    <citation type="submission" date="2020-05" db="EMBL/GenBank/DDBJ databases">
        <authorList>
            <person name="Chiriac C."/>
            <person name="Salcher M."/>
            <person name="Ghai R."/>
            <person name="Kavagutti S V."/>
        </authorList>
    </citation>
    <scope>NUCLEOTIDE SEQUENCE</scope>
</reference>
<keyword evidence="7" id="KW-0418">Kinase</keyword>
<dbReference type="GO" id="GO:0005829">
    <property type="term" value="C:cytosol"/>
    <property type="evidence" value="ECO:0007669"/>
    <property type="project" value="TreeGrafter"/>
</dbReference>
<keyword evidence="6" id="KW-0547">Nucleotide-binding</keyword>
<keyword evidence="8" id="KW-0067">ATP-binding</keyword>
<proteinExistence type="inferred from homology"/>
<sequence>MSDFATLDVAGKRIFLRCDLNVPLKEGVIKDDGRIKASLPTIQALLEKGASLVIAAHLGRPKGEAKPELSLAPVAKRLGELLGKEIIFPGEVTGEKVSTAAAALNPGQILLLENIRFNAAETSKEESERASFAKELASLADFYVGDGFGAVHRKHASVFDLPKLLPHAAGKLVSAEVEVLKKLTQNPERPYGVVLGGAKVSDKLGVIENLLGKVDVLAIGGGMVFTFLKAQGKEIGTSLVETEMLDVVKGLIDSAAKNGVKLVLPTDIVVAPTFAADATPTLVSADKIPADQMGLDIGPESAAAFAAEIAACKTVFWNGPMGVFEFPNFAAGTKTVAEALTKVSGISVVGGGDSAAAVRALGFADSDFGYISTGGGASLEYLEGKELPGLQALGL</sequence>
<evidence type="ECO:0000256" key="4">
    <source>
        <dbReference type="ARBA" id="ARBA00013061"/>
    </source>
</evidence>
<dbReference type="FunFam" id="3.40.50.1260:FF:000003">
    <property type="entry name" value="Phosphoglycerate kinase"/>
    <property type="match status" value="1"/>
</dbReference>
<dbReference type="PRINTS" id="PR00477">
    <property type="entry name" value="PHGLYCKINASE"/>
</dbReference>
<dbReference type="HAMAP" id="MF_00145">
    <property type="entry name" value="Phosphoglyc_kinase"/>
    <property type="match status" value="1"/>
</dbReference>
<dbReference type="EC" id="2.7.2.3" evidence="4"/>
<evidence type="ECO:0000256" key="1">
    <source>
        <dbReference type="ARBA" id="ARBA00000642"/>
    </source>
</evidence>
<accession>A0A6J6B028</accession>
<dbReference type="EMBL" id="CAEZSI010000003">
    <property type="protein sequence ID" value="CAB4531653.1"/>
    <property type="molecule type" value="Genomic_DNA"/>
</dbReference>
<keyword evidence="5" id="KW-0808">Transferase</keyword>
<dbReference type="PANTHER" id="PTHR11406">
    <property type="entry name" value="PHOSPHOGLYCERATE KINASE"/>
    <property type="match status" value="1"/>
</dbReference>
<dbReference type="SUPFAM" id="SSF53748">
    <property type="entry name" value="Phosphoglycerate kinase"/>
    <property type="match status" value="1"/>
</dbReference>
<dbReference type="PANTHER" id="PTHR11406:SF23">
    <property type="entry name" value="PHOSPHOGLYCERATE KINASE 1, CHLOROPLASTIC-RELATED"/>
    <property type="match status" value="1"/>
</dbReference>
<comment type="subunit">
    <text evidence="3">Monomer.</text>
</comment>
<protein>
    <recommendedName>
        <fullName evidence="4">phosphoglycerate kinase</fullName>
        <ecNumber evidence="4">2.7.2.3</ecNumber>
    </recommendedName>
</protein>
<dbReference type="GO" id="GO:0043531">
    <property type="term" value="F:ADP binding"/>
    <property type="evidence" value="ECO:0007669"/>
    <property type="project" value="TreeGrafter"/>
</dbReference>
<evidence type="ECO:0000256" key="6">
    <source>
        <dbReference type="ARBA" id="ARBA00022741"/>
    </source>
</evidence>
<comment type="catalytic activity">
    <reaction evidence="1">
        <text>(2R)-3-phosphoglycerate + ATP = (2R)-3-phospho-glyceroyl phosphate + ADP</text>
        <dbReference type="Rhea" id="RHEA:14801"/>
        <dbReference type="ChEBI" id="CHEBI:30616"/>
        <dbReference type="ChEBI" id="CHEBI:57604"/>
        <dbReference type="ChEBI" id="CHEBI:58272"/>
        <dbReference type="ChEBI" id="CHEBI:456216"/>
        <dbReference type="EC" id="2.7.2.3"/>
    </reaction>
</comment>
<dbReference type="PIRSF" id="PIRSF000724">
    <property type="entry name" value="Pgk"/>
    <property type="match status" value="1"/>
</dbReference>
<dbReference type="GO" id="GO:0005524">
    <property type="term" value="F:ATP binding"/>
    <property type="evidence" value="ECO:0007669"/>
    <property type="project" value="UniProtKB-KW"/>
</dbReference>
<evidence type="ECO:0000256" key="5">
    <source>
        <dbReference type="ARBA" id="ARBA00022679"/>
    </source>
</evidence>
<name>A0A6J6B028_9ZZZZ</name>
<evidence type="ECO:0000256" key="8">
    <source>
        <dbReference type="ARBA" id="ARBA00022840"/>
    </source>
</evidence>
<dbReference type="GO" id="GO:0006096">
    <property type="term" value="P:glycolytic process"/>
    <property type="evidence" value="ECO:0007669"/>
    <property type="project" value="InterPro"/>
</dbReference>
<dbReference type="GO" id="GO:0004618">
    <property type="term" value="F:phosphoglycerate kinase activity"/>
    <property type="evidence" value="ECO:0007669"/>
    <property type="project" value="UniProtKB-EC"/>
</dbReference>
<dbReference type="GO" id="GO:0006094">
    <property type="term" value="P:gluconeogenesis"/>
    <property type="evidence" value="ECO:0007669"/>
    <property type="project" value="TreeGrafter"/>
</dbReference>
<dbReference type="FunFam" id="3.40.50.1260:FF:000006">
    <property type="entry name" value="Phosphoglycerate kinase"/>
    <property type="match status" value="1"/>
</dbReference>
<dbReference type="AlphaFoldDB" id="A0A6J6B028"/>
<dbReference type="InterPro" id="IPR015824">
    <property type="entry name" value="Phosphoglycerate_kinase_N"/>
</dbReference>
<dbReference type="InterPro" id="IPR036043">
    <property type="entry name" value="Phosphoglycerate_kinase_sf"/>
</dbReference>